<proteinExistence type="predicted"/>
<organism evidence="1 2">
    <name type="scientific">Psychromicrobium lacuslunae</name>
    <dbReference type="NCBI Taxonomy" id="1618207"/>
    <lineage>
        <taxon>Bacteria</taxon>
        <taxon>Bacillati</taxon>
        <taxon>Actinomycetota</taxon>
        <taxon>Actinomycetes</taxon>
        <taxon>Micrococcales</taxon>
        <taxon>Micrococcaceae</taxon>
        <taxon>Psychromicrobium</taxon>
    </lineage>
</organism>
<dbReference type="HOGENOM" id="CLU_926375_0_0_11"/>
<protein>
    <submittedName>
        <fullName evidence="1">Uncharacterized protein</fullName>
    </submittedName>
</protein>
<gene>
    <name evidence="1" type="ORF">UM93_12485</name>
</gene>
<reference evidence="1 2" key="1">
    <citation type="journal article" date="2015" name="Genome Announc.">
        <title>Complete Genome Sequencing of Protease-Producing Novel Arthrobacter sp. Strain IHBB 11108 Using PacBio Single-Molecule Real-Time Sequencing Technology.</title>
        <authorList>
            <person name="Kiran S."/>
            <person name="Swarnkar M.K."/>
            <person name="Pal M."/>
            <person name="Thakur R."/>
            <person name="Tewari R."/>
            <person name="Singh A.K."/>
            <person name="Gulati A."/>
        </authorList>
    </citation>
    <scope>NUCLEOTIDE SEQUENCE [LARGE SCALE GENOMIC DNA]</scope>
    <source>
        <strain evidence="1 2">IHBB 11108</strain>
    </source>
</reference>
<dbReference type="KEGG" id="ari:UM93_12485"/>
<dbReference type="AlphaFoldDB" id="A0A0D4C0Q1"/>
<accession>A0A0D4C0Q1</accession>
<dbReference type="RefSeq" id="WP_045075903.1">
    <property type="nucleotide sequence ID" value="NZ_CP011005.1"/>
</dbReference>
<dbReference type="PATRIC" id="fig|1618207.4.peg.2532"/>
<dbReference type="EMBL" id="CP011005">
    <property type="protein sequence ID" value="AJT42119.1"/>
    <property type="molecule type" value="Genomic_DNA"/>
</dbReference>
<dbReference type="OrthoDB" id="4953943at2"/>
<evidence type="ECO:0000313" key="1">
    <source>
        <dbReference type="EMBL" id="AJT42119.1"/>
    </source>
</evidence>
<evidence type="ECO:0000313" key="2">
    <source>
        <dbReference type="Proteomes" id="UP000061839"/>
    </source>
</evidence>
<name>A0A0D4C0Q1_9MICC</name>
<sequence length="300" mass="33293">MTIIDEDNARQMTGGLLQVAEIELINALKQNRNAAPIVRLNDFENRIIDPGLDQAQLLSLVPQGFDAILAYVIEHLRPRRAEFSCFLVVVEPMDDAAQSSAVVRAEHLLGNSLQCRATFNRKKMLSAPKIVGEIEGMETAPLLWDDNDRRAYFEQGRQFIGLPPHAGEDFNALHDSLLSIAKTHIEKNGEFFPFGQTIDLSGQQNLSMVAEETEESSQLVELIAAGQRQERDQLRAAGIASEVYVRQSADSDPVPAIAVDVELSSGPSFRTFTRWQRDAANGTVRFLETAAQPPQPRVWA</sequence>
<keyword evidence="2" id="KW-1185">Reference proteome</keyword>
<dbReference type="Proteomes" id="UP000061839">
    <property type="component" value="Chromosome"/>
</dbReference>